<reference evidence="4 5" key="1">
    <citation type="submission" date="2019-08" db="EMBL/GenBank/DDBJ databases">
        <authorList>
            <person name="Shi S."/>
        </authorList>
    </citation>
    <scope>NUCLEOTIDE SEQUENCE [LARGE SCALE GENOMIC DNA]</scope>
    <source>
        <strain evidence="4 5">GY10130</strain>
    </source>
</reference>
<evidence type="ECO:0000259" key="3">
    <source>
        <dbReference type="Pfam" id="PF13649"/>
    </source>
</evidence>
<dbReference type="PANTHER" id="PTHR43861">
    <property type="entry name" value="TRANS-ACONITATE 2-METHYLTRANSFERASE-RELATED"/>
    <property type="match status" value="1"/>
</dbReference>
<name>A0A5C8J1E8_9BACT</name>
<keyword evidence="2 4" id="KW-0808">Transferase</keyword>
<keyword evidence="5" id="KW-1185">Reference proteome</keyword>
<dbReference type="GO" id="GO:0032259">
    <property type="term" value="P:methylation"/>
    <property type="evidence" value="ECO:0007669"/>
    <property type="project" value="UniProtKB-KW"/>
</dbReference>
<protein>
    <submittedName>
        <fullName evidence="4">Class I SAM-dependent methyltransferase</fullName>
    </submittedName>
</protein>
<dbReference type="OrthoDB" id="9770553at2"/>
<dbReference type="Proteomes" id="UP000321926">
    <property type="component" value="Unassembled WGS sequence"/>
</dbReference>
<evidence type="ECO:0000256" key="1">
    <source>
        <dbReference type="ARBA" id="ARBA00022603"/>
    </source>
</evidence>
<dbReference type="GO" id="GO:0008168">
    <property type="term" value="F:methyltransferase activity"/>
    <property type="evidence" value="ECO:0007669"/>
    <property type="project" value="UniProtKB-KW"/>
</dbReference>
<organism evidence="4 5">
    <name type="scientific">Pontibacter qinzhouensis</name>
    <dbReference type="NCBI Taxonomy" id="2603253"/>
    <lineage>
        <taxon>Bacteria</taxon>
        <taxon>Pseudomonadati</taxon>
        <taxon>Bacteroidota</taxon>
        <taxon>Cytophagia</taxon>
        <taxon>Cytophagales</taxon>
        <taxon>Hymenobacteraceae</taxon>
        <taxon>Pontibacter</taxon>
    </lineage>
</organism>
<dbReference type="CDD" id="cd02440">
    <property type="entry name" value="AdoMet_MTases"/>
    <property type="match status" value="1"/>
</dbReference>
<dbReference type="PANTHER" id="PTHR43861:SF1">
    <property type="entry name" value="TRANS-ACONITATE 2-METHYLTRANSFERASE"/>
    <property type="match status" value="1"/>
</dbReference>
<keyword evidence="1 4" id="KW-0489">Methyltransferase</keyword>
<feature type="domain" description="Methyltransferase" evidence="3">
    <location>
        <begin position="60"/>
        <end position="157"/>
    </location>
</feature>
<dbReference type="AlphaFoldDB" id="A0A5C8J1E8"/>
<dbReference type="EMBL" id="VRTY01000114">
    <property type="protein sequence ID" value="TXK28256.1"/>
    <property type="molecule type" value="Genomic_DNA"/>
</dbReference>
<dbReference type="Gene3D" id="3.40.50.150">
    <property type="entry name" value="Vaccinia Virus protein VP39"/>
    <property type="match status" value="1"/>
</dbReference>
<accession>A0A5C8J1E8</accession>
<dbReference type="RefSeq" id="WP_147923726.1">
    <property type="nucleotide sequence ID" value="NZ_VRTY01000114.1"/>
</dbReference>
<evidence type="ECO:0000256" key="2">
    <source>
        <dbReference type="ARBA" id="ARBA00022679"/>
    </source>
</evidence>
<comment type="caution">
    <text evidence="4">The sequence shown here is derived from an EMBL/GenBank/DDBJ whole genome shotgun (WGS) entry which is preliminary data.</text>
</comment>
<proteinExistence type="predicted"/>
<dbReference type="InterPro" id="IPR029063">
    <property type="entry name" value="SAM-dependent_MTases_sf"/>
</dbReference>
<evidence type="ECO:0000313" key="4">
    <source>
        <dbReference type="EMBL" id="TXK28256.1"/>
    </source>
</evidence>
<sequence length="240" mass="26500">MTTGYANKSTVEEIRERFDKDVERFANLETGQQSTLDAPLTLELITSAAQSVNPAATTLLDLGCGAGNYTLKMLSKVPNLSCTLVDLSLPMLQKAQERVTAETTGNIQIVQSDMRELALEPEQYDIVLAGAVLHHLRDDADWELVFSKLYQALKPGGSFWVSDLVSHEVLEVNGMFRGKYGDYLASVGGTAYREQVLAYIEKEDSPRPVSYQLELMKKVGFSQVEVLHKNLCFAAFGGVK</sequence>
<evidence type="ECO:0000313" key="5">
    <source>
        <dbReference type="Proteomes" id="UP000321926"/>
    </source>
</evidence>
<dbReference type="SUPFAM" id="SSF53335">
    <property type="entry name" value="S-adenosyl-L-methionine-dependent methyltransferases"/>
    <property type="match status" value="1"/>
</dbReference>
<gene>
    <name evidence="4" type="ORF">FVR03_20935</name>
</gene>
<dbReference type="InterPro" id="IPR041698">
    <property type="entry name" value="Methyltransf_25"/>
</dbReference>
<dbReference type="Pfam" id="PF13649">
    <property type="entry name" value="Methyltransf_25"/>
    <property type="match status" value="1"/>
</dbReference>